<name>A0A6J6HDQ3_9ZZZZ</name>
<gene>
    <name evidence="1" type="ORF">UFOPK1826_01266</name>
</gene>
<sequence length="268" mass="28820">MKIIPKVVSSVALIASVAFNLPLQSASAASAGGSCSKAGLTTGSSSKKLVCTKLNGKLVWQTAAITTTTTATATGQKFTFVAEVWADNWFALYINGVLVGQDSVSITTEKSFNAEKISFTASYPFVIGMVTKDFIQNDTGLEYIGSGRQQIGDGGFIAQFTNTSTGKVVANTSKAWRGYVIHQAPLNVSCEKSKTPTTECKSKIQAEPSGWSQKTFDDSKWILASVYTKDAVGVKDGYNDITWSSQAQLIWSSDLKIDNTVLWRFTVN</sequence>
<dbReference type="EMBL" id="CAEZUN010000185">
    <property type="protein sequence ID" value="CAB4611050.1"/>
    <property type="molecule type" value="Genomic_DNA"/>
</dbReference>
<dbReference type="InterPro" id="IPR013320">
    <property type="entry name" value="ConA-like_dom_sf"/>
</dbReference>
<dbReference type="SUPFAM" id="SSF49899">
    <property type="entry name" value="Concanavalin A-like lectins/glucanases"/>
    <property type="match status" value="1"/>
</dbReference>
<organism evidence="1">
    <name type="scientific">freshwater metagenome</name>
    <dbReference type="NCBI Taxonomy" id="449393"/>
    <lineage>
        <taxon>unclassified sequences</taxon>
        <taxon>metagenomes</taxon>
        <taxon>ecological metagenomes</taxon>
    </lineage>
</organism>
<evidence type="ECO:0000313" key="1">
    <source>
        <dbReference type="EMBL" id="CAB4611050.1"/>
    </source>
</evidence>
<proteinExistence type="predicted"/>
<dbReference type="AlphaFoldDB" id="A0A6J6HDQ3"/>
<dbReference type="PROSITE" id="PS51257">
    <property type="entry name" value="PROKAR_LIPOPROTEIN"/>
    <property type="match status" value="1"/>
</dbReference>
<protein>
    <submittedName>
        <fullName evidence="1">Unannotated protein</fullName>
    </submittedName>
</protein>
<accession>A0A6J6HDQ3</accession>
<reference evidence="1" key="1">
    <citation type="submission" date="2020-05" db="EMBL/GenBank/DDBJ databases">
        <authorList>
            <person name="Chiriac C."/>
            <person name="Salcher M."/>
            <person name="Ghai R."/>
            <person name="Kavagutti S V."/>
        </authorList>
    </citation>
    <scope>NUCLEOTIDE SEQUENCE</scope>
</reference>
<dbReference type="Gene3D" id="2.60.120.260">
    <property type="entry name" value="Galactose-binding domain-like"/>
    <property type="match status" value="1"/>
</dbReference>